<dbReference type="AlphaFoldDB" id="A0A5A5RA31"/>
<comment type="caution">
    <text evidence="1">The sequence shown here is derived from an EMBL/GenBank/DDBJ whole genome shotgun (WGS) entry which is preliminary data.</text>
</comment>
<organism evidence="1 2">
    <name type="scientific">Microcystis aeruginosa NIES-2519</name>
    <dbReference type="NCBI Taxonomy" id="2303981"/>
    <lineage>
        <taxon>Bacteria</taxon>
        <taxon>Bacillati</taxon>
        <taxon>Cyanobacteriota</taxon>
        <taxon>Cyanophyceae</taxon>
        <taxon>Oscillatoriophycideae</taxon>
        <taxon>Chroococcales</taxon>
        <taxon>Microcystaceae</taxon>
        <taxon>Microcystis</taxon>
    </lineage>
</organism>
<reference evidence="1 2" key="1">
    <citation type="submission" date="2018-09" db="EMBL/GenBank/DDBJ databases">
        <title>Evolutionary history of phycoerythrin pigmentation in the water bloom-forming cyanobacterium Microcystis aeruginosa.</title>
        <authorList>
            <person name="Tanabe Y."/>
            <person name="Tanabe Y."/>
            <person name="Yamaguchi H."/>
        </authorList>
    </citation>
    <scope>NUCLEOTIDE SEQUENCE [LARGE SCALE GENOMIC DNA]</scope>
    <source>
        <strain evidence="1 2">NIES-2519</strain>
    </source>
</reference>
<sequence length="102" mass="10460">MVPVAVAVVIVAPLVALERVTVKFSFSSTVASPKTLTVITFEVSPAAKLTVPDGNNPPTKSVALAGLVPVPVTAQLTLLLPVVLTARVTVKVKALLPLLPSV</sequence>
<dbReference type="EMBL" id="BHVO01000141">
    <property type="protein sequence ID" value="GCA72860.1"/>
    <property type="molecule type" value="Genomic_DNA"/>
</dbReference>
<protein>
    <submittedName>
        <fullName evidence="1">Uncharacterized protein</fullName>
    </submittedName>
</protein>
<name>A0A5A5RA31_MICAE</name>
<proteinExistence type="predicted"/>
<evidence type="ECO:0000313" key="2">
    <source>
        <dbReference type="Proteomes" id="UP000323569"/>
    </source>
</evidence>
<accession>A0A5A5RA31</accession>
<gene>
    <name evidence="1" type="ORF">MiYa_04415</name>
</gene>
<dbReference type="Proteomes" id="UP000323569">
    <property type="component" value="Unassembled WGS sequence"/>
</dbReference>
<evidence type="ECO:0000313" key="1">
    <source>
        <dbReference type="EMBL" id="GCA72860.1"/>
    </source>
</evidence>